<sequence length="137" mass="15776">ALTNEKASTNEEVSTNEEAQVRNWKKEITDFIKKNQDLIERTQSLGAKAQHVQVKIIFNPTKNFSSNTIWLATSILQVGQLSLRSTVKCMQLVYEFLVGEPPQNWLSMTTLRTWHRDVSELEFNKQINQLKNALALE</sequence>
<evidence type="ECO:0000313" key="2">
    <source>
        <dbReference type="Proteomes" id="UP000789901"/>
    </source>
</evidence>
<feature type="non-terminal residue" evidence="1">
    <location>
        <position position="1"/>
    </location>
</feature>
<name>A0ABN7VG98_GIGMA</name>
<dbReference type="Proteomes" id="UP000789901">
    <property type="component" value="Unassembled WGS sequence"/>
</dbReference>
<comment type="caution">
    <text evidence="1">The sequence shown here is derived from an EMBL/GenBank/DDBJ whole genome shotgun (WGS) entry which is preliminary data.</text>
</comment>
<dbReference type="EMBL" id="CAJVQB010014322">
    <property type="protein sequence ID" value="CAG8767738.1"/>
    <property type="molecule type" value="Genomic_DNA"/>
</dbReference>
<keyword evidence="2" id="KW-1185">Reference proteome</keyword>
<organism evidence="1 2">
    <name type="scientific">Gigaspora margarita</name>
    <dbReference type="NCBI Taxonomy" id="4874"/>
    <lineage>
        <taxon>Eukaryota</taxon>
        <taxon>Fungi</taxon>
        <taxon>Fungi incertae sedis</taxon>
        <taxon>Mucoromycota</taxon>
        <taxon>Glomeromycotina</taxon>
        <taxon>Glomeromycetes</taxon>
        <taxon>Diversisporales</taxon>
        <taxon>Gigasporaceae</taxon>
        <taxon>Gigaspora</taxon>
    </lineage>
</organism>
<protein>
    <submittedName>
        <fullName evidence="1">5145_t:CDS:1</fullName>
    </submittedName>
</protein>
<accession>A0ABN7VG98</accession>
<evidence type="ECO:0000313" key="1">
    <source>
        <dbReference type="EMBL" id="CAG8767738.1"/>
    </source>
</evidence>
<proteinExistence type="predicted"/>
<reference evidence="1 2" key="1">
    <citation type="submission" date="2021-06" db="EMBL/GenBank/DDBJ databases">
        <authorList>
            <person name="Kallberg Y."/>
            <person name="Tangrot J."/>
            <person name="Rosling A."/>
        </authorList>
    </citation>
    <scope>NUCLEOTIDE SEQUENCE [LARGE SCALE GENOMIC DNA]</scope>
    <source>
        <strain evidence="1 2">120-4 pot B 10/14</strain>
    </source>
</reference>
<gene>
    <name evidence="1" type="ORF">GMARGA_LOCUS18178</name>
</gene>